<dbReference type="InterPro" id="IPR013783">
    <property type="entry name" value="Ig-like_fold"/>
</dbReference>
<dbReference type="GO" id="GO:0005229">
    <property type="term" value="F:intracellularly calcium-gated chloride channel activity"/>
    <property type="evidence" value="ECO:0007669"/>
    <property type="project" value="InterPro"/>
</dbReference>
<feature type="domain" description="VWFA" evidence="13">
    <location>
        <begin position="309"/>
        <end position="477"/>
    </location>
</feature>
<evidence type="ECO:0000256" key="7">
    <source>
        <dbReference type="ARBA" id="ARBA00022833"/>
    </source>
</evidence>
<dbReference type="OrthoDB" id="687730at2759"/>
<dbReference type="SUPFAM" id="SSF53300">
    <property type="entry name" value="vWA-like"/>
    <property type="match status" value="1"/>
</dbReference>
<evidence type="ECO:0000313" key="14">
    <source>
        <dbReference type="Ensembl" id="ENSRFEP00010015704.1"/>
    </source>
</evidence>
<evidence type="ECO:0000256" key="10">
    <source>
        <dbReference type="ARBA" id="ARBA00023214"/>
    </source>
</evidence>
<keyword evidence="3" id="KW-0645">Protease</keyword>
<dbReference type="InterPro" id="IPR002035">
    <property type="entry name" value="VWF_A"/>
</dbReference>
<keyword evidence="5 12" id="KW-0732">Signal</keyword>
<dbReference type="Ensembl" id="ENSRFET00010017148.1">
    <property type="protein sequence ID" value="ENSRFEP00010015704.1"/>
    <property type="gene ID" value="ENSRFEG00010010677.1"/>
</dbReference>
<dbReference type="InterPro" id="IPR004727">
    <property type="entry name" value="CLCA_chordata"/>
</dbReference>
<dbReference type="PANTHER" id="PTHR10579:SF42">
    <property type="entry name" value="CHLORIDE CHANNEL ACCESSORY 3B"/>
    <property type="match status" value="1"/>
</dbReference>
<protein>
    <recommendedName>
        <fullName evidence="11">Calcium-activated chloride channel regulator 1</fullName>
    </recommendedName>
</protein>
<keyword evidence="8" id="KW-0482">Metalloprotease</keyword>
<reference evidence="14" key="4">
    <citation type="submission" date="2025-08" db="UniProtKB">
        <authorList>
            <consortium name="Ensembl"/>
        </authorList>
    </citation>
    <scope>IDENTIFICATION</scope>
</reference>
<evidence type="ECO:0000256" key="8">
    <source>
        <dbReference type="ARBA" id="ARBA00023049"/>
    </source>
</evidence>
<evidence type="ECO:0000256" key="6">
    <source>
        <dbReference type="ARBA" id="ARBA00022801"/>
    </source>
</evidence>
<dbReference type="GO" id="GO:0006508">
    <property type="term" value="P:proteolysis"/>
    <property type="evidence" value="ECO:0007669"/>
    <property type="project" value="UniProtKB-KW"/>
</dbReference>
<dbReference type="InterPro" id="IPR051266">
    <property type="entry name" value="CLCR"/>
</dbReference>
<reference evidence="14 15" key="2">
    <citation type="journal article" date="2018" name="Annu Rev Anim Biosci">
        <title>Bat Biology, Genomes, and the Bat1K Project: To Generate Chromosome-Level Genomes for All Living Bat Species.</title>
        <authorList>
            <person name="Teeling E.C."/>
            <person name="Vernes S.C."/>
            <person name="Davalos L.M."/>
            <person name="Ray D.A."/>
            <person name="Gilbert M.T.P."/>
            <person name="Myers E."/>
        </authorList>
    </citation>
    <scope>NUCLEOTIDE SEQUENCE</scope>
</reference>
<evidence type="ECO:0000313" key="15">
    <source>
        <dbReference type="Proteomes" id="UP000472240"/>
    </source>
</evidence>
<dbReference type="Gene3D" id="2.60.40.10">
    <property type="entry name" value="Immunoglobulins"/>
    <property type="match status" value="1"/>
</dbReference>
<dbReference type="Gene3D" id="3.40.50.410">
    <property type="entry name" value="von Willebrand factor, type A domain"/>
    <property type="match status" value="1"/>
</dbReference>
<dbReference type="InParanoid" id="A0A671EQL3"/>
<dbReference type="GeneID" id="117026974"/>
<feature type="chain" id="PRO_5025657013" description="Calcium-activated chloride channel regulator 1" evidence="12">
    <location>
        <begin position="22"/>
        <end position="902"/>
    </location>
</feature>
<dbReference type="GO" id="GO:0046872">
    <property type="term" value="F:metal ion binding"/>
    <property type="evidence" value="ECO:0007669"/>
    <property type="project" value="UniProtKB-KW"/>
</dbReference>
<proteinExistence type="inferred from homology"/>
<dbReference type="GeneTree" id="ENSGT00940000157555"/>
<evidence type="ECO:0000256" key="1">
    <source>
        <dbReference type="ARBA" id="ARBA00006398"/>
    </source>
</evidence>
<evidence type="ECO:0000256" key="2">
    <source>
        <dbReference type="ARBA" id="ARBA00022448"/>
    </source>
</evidence>
<reference evidence="14" key="5">
    <citation type="submission" date="2025-09" db="UniProtKB">
        <authorList>
            <consortium name="Ensembl"/>
        </authorList>
    </citation>
    <scope>IDENTIFICATION</scope>
</reference>
<dbReference type="SMART" id="SM00327">
    <property type="entry name" value="VWA"/>
    <property type="match status" value="1"/>
</dbReference>
<accession>A0A671EQL3</accession>
<keyword evidence="9" id="KW-0325">Glycoprotein</keyword>
<evidence type="ECO:0000256" key="4">
    <source>
        <dbReference type="ARBA" id="ARBA00022723"/>
    </source>
</evidence>
<keyword evidence="7" id="KW-0862">Zinc</keyword>
<dbReference type="FunCoup" id="A0A671EQL3">
    <property type="interactions" value="25"/>
</dbReference>
<dbReference type="Pfam" id="PF00092">
    <property type="entry name" value="VWA"/>
    <property type="match status" value="1"/>
</dbReference>
<dbReference type="PROSITE" id="PS50234">
    <property type="entry name" value="VWFA"/>
    <property type="match status" value="1"/>
</dbReference>
<organism evidence="14 15">
    <name type="scientific">Rhinolophus ferrumequinum</name>
    <name type="common">Greater horseshoe bat</name>
    <dbReference type="NCBI Taxonomy" id="59479"/>
    <lineage>
        <taxon>Eukaryota</taxon>
        <taxon>Metazoa</taxon>
        <taxon>Chordata</taxon>
        <taxon>Craniata</taxon>
        <taxon>Vertebrata</taxon>
        <taxon>Euteleostomi</taxon>
        <taxon>Mammalia</taxon>
        <taxon>Eutheria</taxon>
        <taxon>Laurasiatheria</taxon>
        <taxon>Chiroptera</taxon>
        <taxon>Yinpterochiroptera</taxon>
        <taxon>Rhinolophoidea</taxon>
        <taxon>Rhinolophidae</taxon>
        <taxon>Rhinolophinae</taxon>
        <taxon>Rhinolophus</taxon>
    </lineage>
</organism>
<keyword evidence="6" id="KW-0378">Hydrolase</keyword>
<sequence>MVLCVNVILFLALHLLPGMKSSMVSLKNNGYDGIVIAINPSVPEDEKLIQNIKEMVTEASSYLFHATKRRVYFRNVSILIPLTWKSKSEYLKPKQESYDKADVIVAHPYLEYGDDPYTLQYGQCGEKGQYIHFTPNFLLSNNLLFYGSRGRVFVHEWAHLRWGVFDEYNEHRPFYISSQNTIEATRCSTLLTGSNVVLKKCQQGSCITKPCRRDSQTGLYEAKCTFLPEKSQTARESIMFMQSFDSVTEFCTAETHNAEAPNLQNRMCNHRSTWDVIMTSDDFRTASPMTGRNLPPHPIFSLIKSKQRVVCLVLDKSGSMNSEDRLFRMNQAAEIYLVQIIEKGSLAGMVTFESFATIQNNLIEITNENASQRITANLPQVANGGTSICSGLKAGFQVITLSDQSISGSEIVLLTDGEDDKISSCFDEVKQSGAIIHTIALGPSAAKELETLSNMTGGHRFFAHKDINGLIDAFSRISSGSGSITQQAIQLESKALNMTARKWIIGTVPVDSTIGNDTFFVVTWTIQKPEILLQDPKGKKYKTSDFREDELNIRSARLRIPGIAETGTWTYSLLNNHDNFQMLTVTVTTRARNPTTPPVIVNSHMSQNTAHYPSPMIVYARVSQGFLPVLGINVTAIIETEDGHQVTLELWDNGAGADIVKNDGIYSRYFTHYRGNGRYSLKVHAQARKNIARLSLRRQNKALYIPGYIDNGKIILNPPRPDVKDDMAEAEVEDFSRLTSGGSFTVSGAPPSGDNTRVFPPNKITDLEAKFKEDHIQLSWTAPGNVLDEGKAKSYIIRISKYLLDLKEDFHNATLVNTSSLIPEEAGSIENFEFKQKLLKIENGTKLYIAIQAINEANLISEMSNIAQATKLIPPQALTALGTKSSGIRLAILGLAVVLSIF</sequence>
<keyword evidence="15" id="KW-1185">Reference proteome</keyword>
<evidence type="ECO:0000256" key="9">
    <source>
        <dbReference type="ARBA" id="ARBA00023180"/>
    </source>
</evidence>
<keyword evidence="2" id="KW-0813">Transport</keyword>
<dbReference type="RefSeq" id="XP_032970201.1">
    <property type="nucleotide sequence ID" value="XM_033114310.1"/>
</dbReference>
<evidence type="ECO:0000256" key="11">
    <source>
        <dbReference type="ARBA" id="ARBA00041120"/>
    </source>
</evidence>
<dbReference type="Proteomes" id="UP000472240">
    <property type="component" value="Chromosome 9"/>
</dbReference>
<dbReference type="KEGG" id="rfq:117026974"/>
<evidence type="ECO:0000256" key="12">
    <source>
        <dbReference type="SAM" id="SignalP"/>
    </source>
</evidence>
<name>A0A671EQL3_RHIFE</name>
<dbReference type="AlphaFoldDB" id="A0A671EQL3"/>
<reference evidence="15" key="3">
    <citation type="submission" date="2018-12" db="EMBL/GenBank/DDBJ databases">
        <title>G10K-VGP greater horseshoe bat female genome, primary haplotype.</title>
        <authorList>
            <person name="Teeling E."/>
            <person name="Myers G."/>
            <person name="Vernes S."/>
            <person name="Pippel M."/>
            <person name="Winkler S."/>
            <person name="Fedrigo O."/>
            <person name="Rhie A."/>
            <person name="Koren S."/>
            <person name="Phillippy A."/>
            <person name="Lewin H."/>
            <person name="Damas J."/>
            <person name="Howe K."/>
            <person name="Mountcastle J."/>
            <person name="Jarvis E.D."/>
        </authorList>
    </citation>
    <scope>NUCLEOTIDE SEQUENCE [LARGE SCALE GENOMIC DNA]</scope>
</reference>
<dbReference type="GO" id="GO:0005886">
    <property type="term" value="C:plasma membrane"/>
    <property type="evidence" value="ECO:0007669"/>
    <property type="project" value="TreeGrafter"/>
</dbReference>
<dbReference type="InterPro" id="IPR036465">
    <property type="entry name" value="vWFA_dom_sf"/>
</dbReference>
<keyword evidence="10" id="KW-0868">Chloride</keyword>
<dbReference type="InterPro" id="IPR013642">
    <property type="entry name" value="CLCA_N"/>
</dbReference>
<evidence type="ECO:0000256" key="3">
    <source>
        <dbReference type="ARBA" id="ARBA00022670"/>
    </source>
</evidence>
<feature type="signal peptide" evidence="12">
    <location>
        <begin position="1"/>
        <end position="21"/>
    </location>
</feature>
<dbReference type="PANTHER" id="PTHR10579">
    <property type="entry name" value="CALCIUM-ACTIVATED CHLORIDE CHANNEL REGULATOR"/>
    <property type="match status" value="1"/>
</dbReference>
<dbReference type="GO" id="GO:0008237">
    <property type="term" value="F:metallopeptidase activity"/>
    <property type="evidence" value="ECO:0007669"/>
    <property type="project" value="UniProtKB-KW"/>
</dbReference>
<comment type="similarity">
    <text evidence="1">Belongs to the CLCR family.</text>
</comment>
<dbReference type="NCBIfam" id="TIGR00868">
    <property type="entry name" value="hCaCC"/>
    <property type="match status" value="1"/>
</dbReference>
<dbReference type="Pfam" id="PF08434">
    <property type="entry name" value="CLCA"/>
    <property type="match status" value="1"/>
</dbReference>
<dbReference type="FunFam" id="2.60.40.10:FF:001134">
    <property type="entry name" value="Calcium-activated chloride channel regulator 1"/>
    <property type="match status" value="1"/>
</dbReference>
<gene>
    <name evidence="14" type="primary">LOC117026974</name>
</gene>
<evidence type="ECO:0000256" key="5">
    <source>
        <dbReference type="ARBA" id="ARBA00022729"/>
    </source>
</evidence>
<reference evidence="14 15" key="1">
    <citation type="journal article" date="2015" name="Annu Rev Anim Biosci">
        <title>The Genome 10K Project: a way forward.</title>
        <authorList>
            <person name="Koepfli K.P."/>
            <person name="Paten B."/>
            <person name="O'Brien S.J."/>
            <person name="Koepfli K.P."/>
            <person name="Paten B."/>
            <person name="Antunes A."/>
            <person name="Belov K."/>
            <person name="Bustamante C."/>
            <person name="Castoe T.A."/>
            <person name="Clawson H."/>
            <person name="Crawford A.J."/>
            <person name="Diekhans M."/>
            <person name="Distel D."/>
            <person name="Durbin R."/>
            <person name="Earl D."/>
            <person name="Fujita M.K."/>
            <person name="Gamble T."/>
            <person name="Georges A."/>
            <person name="Gemmell N."/>
            <person name="Gilbert M.T."/>
            <person name="Graves J.M."/>
            <person name="Green R.E."/>
            <person name="Hickey G."/>
            <person name="Jarvis E.D."/>
            <person name="Johnson W."/>
            <person name="Komissarov A."/>
            <person name="Korf I."/>
            <person name="Kuhn R."/>
            <person name="Larkin D.M."/>
            <person name="Lewin H."/>
            <person name="Lopez J.V."/>
            <person name="Ma J."/>
            <person name="Marques-Bonet T."/>
            <person name="Miller W."/>
            <person name="Murphy R."/>
            <person name="Pevzner P."/>
            <person name="Shapiro B."/>
            <person name="Steiner C."/>
            <person name="Tamazian G."/>
            <person name="Venkatesh B."/>
            <person name="Wang J."/>
            <person name="Wayne R."/>
            <person name="Wiley E."/>
            <person name="Yang H."/>
            <person name="Zhang G."/>
            <person name="Haussler D."/>
            <person name="Ryder O."/>
            <person name="O'Brien S.J."/>
        </authorList>
    </citation>
    <scope>NUCLEOTIDE SEQUENCE</scope>
</reference>
<keyword evidence="4" id="KW-0479">Metal-binding</keyword>
<dbReference type="OMA" id="EHFEFKP"/>
<dbReference type="CDD" id="cd00198">
    <property type="entry name" value="vWFA"/>
    <property type="match status" value="1"/>
</dbReference>
<dbReference type="FunFam" id="3.40.50.410:FF:000034">
    <property type="entry name" value="calcium-activated chloride channel regulator 1"/>
    <property type="match status" value="1"/>
</dbReference>
<evidence type="ECO:0000259" key="13">
    <source>
        <dbReference type="PROSITE" id="PS50234"/>
    </source>
</evidence>